<organism evidence="2 3">
    <name type="scientific">Sulfitobacter sediminilitoris</name>
    <dbReference type="NCBI Taxonomy" id="2698830"/>
    <lineage>
        <taxon>Bacteria</taxon>
        <taxon>Pseudomonadati</taxon>
        <taxon>Pseudomonadota</taxon>
        <taxon>Alphaproteobacteria</taxon>
        <taxon>Rhodobacterales</taxon>
        <taxon>Roseobacteraceae</taxon>
        <taxon>Sulfitobacter</taxon>
    </lineage>
</organism>
<evidence type="ECO:0000313" key="2">
    <source>
        <dbReference type="EMBL" id="NEK22289.1"/>
    </source>
</evidence>
<keyword evidence="1" id="KW-0812">Transmembrane</keyword>
<evidence type="ECO:0008006" key="4">
    <source>
        <dbReference type="Google" id="ProtNLM"/>
    </source>
</evidence>
<protein>
    <recommendedName>
        <fullName evidence="4">DUF2306 domain-containing protein</fullName>
    </recommendedName>
</protein>
<feature type="transmembrane region" description="Helical" evidence="1">
    <location>
        <begin position="219"/>
        <end position="244"/>
    </location>
</feature>
<evidence type="ECO:0000256" key="1">
    <source>
        <dbReference type="SAM" id="Phobius"/>
    </source>
</evidence>
<feature type="transmembrane region" description="Helical" evidence="1">
    <location>
        <begin position="119"/>
        <end position="139"/>
    </location>
</feature>
<accession>A0A6P0C7Y0</accession>
<keyword evidence="1" id="KW-0472">Membrane</keyword>
<keyword evidence="1" id="KW-1133">Transmembrane helix</keyword>
<evidence type="ECO:0000313" key="3">
    <source>
        <dbReference type="Proteomes" id="UP000468591"/>
    </source>
</evidence>
<feature type="transmembrane region" description="Helical" evidence="1">
    <location>
        <begin position="6"/>
        <end position="26"/>
    </location>
</feature>
<keyword evidence="3" id="KW-1185">Reference proteome</keyword>
<gene>
    <name evidence="2" type="ORF">GV827_07730</name>
</gene>
<dbReference type="RefSeq" id="WP_164353232.1">
    <property type="nucleotide sequence ID" value="NZ_JAABNT010000004.1"/>
</dbReference>
<sequence length="286" mass="30934">MTVPLGVMSVFVGLVIWACLAVYAVLRGRFLPALLFGIALMLYLNLGYVINGPAAAIANFVGIYDVLINLGLSDPVTASAVATCPDNSCSVWGETYTSHPAWGVAFYDRFANGPEMRSALLLGHVVCNSIVFVLMHVQMFFPGGRASNHALVGRISFAILTVGVGCATILAAQHGSVGEYGGALSTWGFFSMSMFVYATAVLGVLAIRRRDAAGHRIWMWRFVGSMWGSFWLFRVLLFVIDPLFRDIEALAIQICIWGSAPAGILIAEMIRRRVDARSSTMPVAAE</sequence>
<proteinExistence type="predicted"/>
<comment type="caution">
    <text evidence="2">The sequence shown here is derived from an EMBL/GenBank/DDBJ whole genome shotgun (WGS) entry which is preliminary data.</text>
</comment>
<name>A0A6P0C7Y0_9RHOB</name>
<feature type="transmembrane region" description="Helical" evidence="1">
    <location>
        <begin position="33"/>
        <end position="50"/>
    </location>
</feature>
<dbReference type="Proteomes" id="UP000468591">
    <property type="component" value="Unassembled WGS sequence"/>
</dbReference>
<feature type="transmembrane region" description="Helical" evidence="1">
    <location>
        <begin position="151"/>
        <end position="172"/>
    </location>
</feature>
<feature type="transmembrane region" description="Helical" evidence="1">
    <location>
        <begin position="184"/>
        <end position="207"/>
    </location>
</feature>
<feature type="transmembrane region" description="Helical" evidence="1">
    <location>
        <begin position="250"/>
        <end position="270"/>
    </location>
</feature>
<dbReference type="AlphaFoldDB" id="A0A6P0C7Y0"/>
<reference evidence="2 3" key="1">
    <citation type="submission" date="2020-01" db="EMBL/GenBank/DDBJ databases">
        <title>Sulfitobacter sediminilitoris sp. nov., isolated from a tidal flat.</title>
        <authorList>
            <person name="Park S."/>
            <person name="Yoon J.-H."/>
        </authorList>
    </citation>
    <scope>NUCLEOTIDE SEQUENCE [LARGE SCALE GENOMIC DNA]</scope>
    <source>
        <strain evidence="2 3">JBTF-M27</strain>
    </source>
</reference>
<dbReference type="EMBL" id="JAABNT010000004">
    <property type="protein sequence ID" value="NEK22289.1"/>
    <property type="molecule type" value="Genomic_DNA"/>
</dbReference>